<dbReference type="RefSeq" id="WP_109100749.1">
    <property type="nucleotide sequence ID" value="NZ_QDKQ01000034.1"/>
</dbReference>
<organism evidence="2 3">
    <name type="scientific">Caulobacter endophyticus</name>
    <dbReference type="NCBI Taxonomy" id="2172652"/>
    <lineage>
        <taxon>Bacteria</taxon>
        <taxon>Pseudomonadati</taxon>
        <taxon>Pseudomonadota</taxon>
        <taxon>Alphaproteobacteria</taxon>
        <taxon>Caulobacterales</taxon>
        <taxon>Caulobacteraceae</taxon>
        <taxon>Caulobacter</taxon>
    </lineage>
</organism>
<feature type="transmembrane region" description="Helical" evidence="1">
    <location>
        <begin position="108"/>
        <end position="127"/>
    </location>
</feature>
<proteinExistence type="predicted"/>
<evidence type="ECO:0008006" key="4">
    <source>
        <dbReference type="Google" id="ProtNLM"/>
    </source>
</evidence>
<accession>A0A2T9K498</accession>
<feature type="transmembrane region" description="Helical" evidence="1">
    <location>
        <begin position="68"/>
        <end position="88"/>
    </location>
</feature>
<evidence type="ECO:0000256" key="1">
    <source>
        <dbReference type="SAM" id="Phobius"/>
    </source>
</evidence>
<comment type="caution">
    <text evidence="2">The sequence shown here is derived from an EMBL/GenBank/DDBJ whole genome shotgun (WGS) entry which is preliminary data.</text>
</comment>
<gene>
    <name evidence="2" type="ORF">DDF67_10105</name>
</gene>
<dbReference type="EMBL" id="QDKQ01000034">
    <property type="protein sequence ID" value="PVM90764.1"/>
    <property type="molecule type" value="Genomic_DNA"/>
</dbReference>
<feature type="transmembrane region" description="Helical" evidence="1">
    <location>
        <begin position="18"/>
        <end position="36"/>
    </location>
</feature>
<dbReference type="GO" id="GO:0016020">
    <property type="term" value="C:membrane"/>
    <property type="evidence" value="ECO:0007669"/>
    <property type="project" value="InterPro"/>
</dbReference>
<dbReference type="Proteomes" id="UP000245073">
    <property type="component" value="Unassembled WGS sequence"/>
</dbReference>
<name>A0A2T9K498_9CAUL</name>
<keyword evidence="1" id="KW-0472">Membrane</keyword>
<keyword evidence="1" id="KW-0812">Transmembrane</keyword>
<dbReference type="OrthoDB" id="7193524at2"/>
<sequence>MIAPVVAYLTGRGERLEYWLSFVGLLVAAFVALELIRNELFADAMDWLTLAVWSAFAARRLRDAGLPFWLAPFPAPIILLTIALNKAFAVDPGRLNIEGSSTEFSTSLFNLGAALLMVGLIVVLGCLPSRKPKAAPGETAEVFG</sequence>
<reference evidence="2 3" key="1">
    <citation type="submission" date="2018-04" db="EMBL/GenBank/DDBJ databases">
        <title>The genome sequence of Caulobacter sp. 744.</title>
        <authorList>
            <person name="Gao J."/>
            <person name="Sun J."/>
        </authorList>
    </citation>
    <scope>NUCLEOTIDE SEQUENCE [LARGE SCALE GENOMIC DNA]</scope>
    <source>
        <strain evidence="2 3">774</strain>
    </source>
</reference>
<keyword evidence="1" id="KW-1133">Transmembrane helix</keyword>
<evidence type="ECO:0000313" key="2">
    <source>
        <dbReference type="EMBL" id="PVM90764.1"/>
    </source>
</evidence>
<evidence type="ECO:0000313" key="3">
    <source>
        <dbReference type="Proteomes" id="UP000245073"/>
    </source>
</evidence>
<protein>
    <recommendedName>
        <fullName evidence="4">DUF805 domain-containing protein</fullName>
    </recommendedName>
</protein>
<dbReference type="AlphaFoldDB" id="A0A2T9K498"/>
<keyword evidence="3" id="KW-1185">Reference proteome</keyword>